<evidence type="ECO:0000313" key="5">
    <source>
        <dbReference type="EMBL" id="ASK27405.1"/>
    </source>
</evidence>
<feature type="chain" id="PRO_5044340359" evidence="4">
    <location>
        <begin position="22"/>
        <end position="274"/>
    </location>
</feature>
<protein>
    <submittedName>
        <fullName evidence="5">ABC transporter</fullName>
    </submittedName>
</protein>
<dbReference type="PRINTS" id="PR01805">
    <property type="entry name" value="VACJLIPOPROT"/>
</dbReference>
<keyword evidence="2 4" id="KW-0732">Signal</keyword>
<dbReference type="GO" id="GO:0016020">
    <property type="term" value="C:membrane"/>
    <property type="evidence" value="ECO:0007669"/>
    <property type="project" value="InterPro"/>
</dbReference>
<organism evidence="5 6">
    <name type="scientific">Neisseria chenwenguii</name>
    <dbReference type="NCBI Taxonomy" id="1853278"/>
    <lineage>
        <taxon>Bacteria</taxon>
        <taxon>Pseudomonadati</taxon>
        <taxon>Pseudomonadota</taxon>
        <taxon>Betaproteobacteria</taxon>
        <taxon>Neisseriales</taxon>
        <taxon>Neisseriaceae</taxon>
        <taxon>Neisseria</taxon>
    </lineage>
</organism>
<evidence type="ECO:0000256" key="3">
    <source>
        <dbReference type="SAM" id="MobiDB-lite"/>
    </source>
</evidence>
<dbReference type="GO" id="GO:0120010">
    <property type="term" value="P:intermembrane phospholipid transfer"/>
    <property type="evidence" value="ECO:0007669"/>
    <property type="project" value="TreeGrafter"/>
</dbReference>
<gene>
    <name evidence="5" type="ORF">BG910_06320</name>
</gene>
<feature type="signal peptide" evidence="4">
    <location>
        <begin position="1"/>
        <end position="21"/>
    </location>
</feature>
<evidence type="ECO:0000256" key="1">
    <source>
        <dbReference type="ARBA" id="ARBA00010634"/>
    </source>
</evidence>
<dbReference type="RefSeq" id="WP_089036115.1">
    <property type="nucleotide sequence ID" value="NZ_CP022278.1"/>
</dbReference>
<accession>A0A220S2J4</accession>
<dbReference type="InterPro" id="IPR007428">
    <property type="entry name" value="MlaA"/>
</dbReference>
<feature type="compositionally biased region" description="Low complexity" evidence="3">
    <location>
        <begin position="244"/>
        <end position="259"/>
    </location>
</feature>
<dbReference type="AlphaFoldDB" id="A0A220S2J4"/>
<evidence type="ECO:0000256" key="2">
    <source>
        <dbReference type="ARBA" id="ARBA00022729"/>
    </source>
</evidence>
<dbReference type="KEGG" id="nei:BG910_06320"/>
<dbReference type="OrthoDB" id="9785326at2"/>
<dbReference type="EMBL" id="CP022278">
    <property type="protein sequence ID" value="ASK27405.1"/>
    <property type="molecule type" value="Genomic_DNA"/>
</dbReference>
<dbReference type="PANTHER" id="PTHR30035">
    <property type="entry name" value="LIPOPROTEIN VACJ-RELATED"/>
    <property type="match status" value="1"/>
</dbReference>
<dbReference type="Pfam" id="PF04333">
    <property type="entry name" value="MlaA"/>
    <property type="match status" value="1"/>
</dbReference>
<dbReference type="Proteomes" id="UP000198238">
    <property type="component" value="Chromosome"/>
</dbReference>
<name>A0A220S2J4_9NEIS</name>
<keyword evidence="6" id="KW-1185">Reference proteome</keyword>
<sequence length="274" mass="29347">MKKTAAPLLFIMLAAAHPALAERNPADPLEGYNRAAFKFNDTADRYVMAPVARGYRKITPKPVRTGVSNFFNNLRDVVSFGSNVLRLDAKRASEDLVRVGINTTFGLGGLIDVAGAGGVPNNKNSLGDTFASWGWKNSSYFVVPLLGPSTVRDSLGNAVTTVYPVKSAVFKTPAGRWSTTGLNAVNTREGMLDLTDSLDAAAIDKYSYTRDLFMRVRSKQTGGNLPQSPDENIDIDELVESGGSAADSQTAAPATADTARPYDTGRPSDWVAVH</sequence>
<feature type="region of interest" description="Disordered" evidence="3">
    <location>
        <begin position="241"/>
        <end position="274"/>
    </location>
</feature>
<comment type="similarity">
    <text evidence="1">Belongs to the MlaA family.</text>
</comment>
<reference evidence="5 6" key="1">
    <citation type="submission" date="2017-06" db="EMBL/GenBank/DDBJ databases">
        <title>Neisseria chenwenguii sp. nov., isolated from the intestinal contents of Tibetan Plateau Pika in Yushu, Qinghai Province, China.</title>
        <authorList>
            <person name="Zhang G."/>
        </authorList>
    </citation>
    <scope>NUCLEOTIDE SEQUENCE [LARGE SCALE GENOMIC DNA]</scope>
    <source>
        <strain evidence="5 6">10023</strain>
    </source>
</reference>
<dbReference type="PANTHER" id="PTHR30035:SF3">
    <property type="entry name" value="INTERMEMBRANE PHOSPHOLIPID TRANSPORT SYSTEM LIPOPROTEIN MLAA"/>
    <property type="match status" value="1"/>
</dbReference>
<evidence type="ECO:0000256" key="4">
    <source>
        <dbReference type="SAM" id="SignalP"/>
    </source>
</evidence>
<proteinExistence type="inferred from homology"/>
<evidence type="ECO:0000313" key="6">
    <source>
        <dbReference type="Proteomes" id="UP000198238"/>
    </source>
</evidence>